<organism evidence="1 2">
    <name type="scientific">Linderina macrospora</name>
    <dbReference type="NCBI Taxonomy" id="4868"/>
    <lineage>
        <taxon>Eukaryota</taxon>
        <taxon>Fungi</taxon>
        <taxon>Fungi incertae sedis</taxon>
        <taxon>Zoopagomycota</taxon>
        <taxon>Kickxellomycotina</taxon>
        <taxon>Kickxellomycetes</taxon>
        <taxon>Kickxellales</taxon>
        <taxon>Kickxellaceae</taxon>
        <taxon>Linderina</taxon>
    </lineage>
</organism>
<dbReference type="Proteomes" id="UP001150603">
    <property type="component" value="Unassembled WGS sequence"/>
</dbReference>
<proteinExistence type="predicted"/>
<keyword evidence="2" id="KW-1185">Reference proteome</keyword>
<sequence>MTATVPSIDEITASLQKHARVFDDLLCLIPPQFYLPEINEERINQKYMKNTKKDTDAKKKEAARKNKAARLDPDNNKTVQELQAEKLQKKQQQQQQQQTDQSEAEMADVKFDLATEDHTPAEPAEVVSPMPASSSISDLRTRLHERIQLLRQKRKAPEDDVSREALLEKRQKRRKNNKEAKEKAKKTGKTTQEQVLGSKTPVATAPAANGASPDDVKDNLFFGTLSTGSKKKGKKTMNARKTLEAVESKKKELDELKRTDAAKAAKMEEKGKWGKALDLAKGEKVKDDTKLLRKTIRREEQQKKKSGREWTERKKTVAKNIKEKQQKRDGNIKARVQAKKLKQQGLSKKAIERSLKTTKNGG</sequence>
<reference evidence="1" key="1">
    <citation type="submission" date="2022-07" db="EMBL/GenBank/DDBJ databases">
        <title>Phylogenomic reconstructions and comparative analyses of Kickxellomycotina fungi.</title>
        <authorList>
            <person name="Reynolds N.K."/>
            <person name="Stajich J.E."/>
            <person name="Barry K."/>
            <person name="Grigoriev I.V."/>
            <person name="Crous P."/>
            <person name="Smith M.E."/>
        </authorList>
    </citation>
    <scope>NUCLEOTIDE SEQUENCE</scope>
    <source>
        <strain evidence="1">NRRL 5244</strain>
    </source>
</reference>
<protein>
    <submittedName>
        <fullName evidence="1">Uncharacterized protein</fullName>
    </submittedName>
</protein>
<gene>
    <name evidence="1" type="ORF">FBU59_000308</name>
</gene>
<evidence type="ECO:0000313" key="2">
    <source>
        <dbReference type="Proteomes" id="UP001150603"/>
    </source>
</evidence>
<dbReference type="EMBL" id="JANBPW010000041">
    <property type="protein sequence ID" value="KAJ1951208.1"/>
    <property type="molecule type" value="Genomic_DNA"/>
</dbReference>
<feature type="non-terminal residue" evidence="1">
    <location>
        <position position="362"/>
    </location>
</feature>
<comment type="caution">
    <text evidence="1">The sequence shown here is derived from an EMBL/GenBank/DDBJ whole genome shotgun (WGS) entry which is preliminary data.</text>
</comment>
<accession>A0ACC1JH01</accession>
<name>A0ACC1JH01_9FUNG</name>
<evidence type="ECO:0000313" key="1">
    <source>
        <dbReference type="EMBL" id="KAJ1951208.1"/>
    </source>
</evidence>